<dbReference type="Pfam" id="PF00534">
    <property type="entry name" value="Glycos_transf_1"/>
    <property type="match status" value="1"/>
</dbReference>
<dbReference type="PANTHER" id="PTHR45947:SF3">
    <property type="entry name" value="SULFOQUINOVOSYL TRANSFERASE SQD2"/>
    <property type="match status" value="1"/>
</dbReference>
<sequence length="391" mass="43194">MKVAEASANFPPYFGGIGNTCFHNAAELANLGHEVTVFSSKTGNEEYHYPENMSVRLSRPLFRYGNAVFLPELLNIKGFDAVHVHMPFHFGAEMLFFSSKANRIPLIATYQMDLVGEGWLKHFFRLHRETVVKPLLRRASRVIVSSMDYAENSDISGILKKREGSLFELPNGVDVGKFNPKVKALKLRRKLGLEKDKVVLFVGALDKSHYFKGVENLVKAFAAVKKHEAKLVIVGEGNLKQYYMEKAAKHGVGSYMEKAAKHGVGSRTIFAGRVEDEELPQYYALSDFLVLPSTDKAEAFGLVAVEAMASGKAVIASNLPGVRKNVEEGKTGLLVEPNNVKGLSGAINYLVENESTAKRMGINGRRKAEEAFDWKKIGAKLEKIISGVLGE</sequence>
<feature type="domain" description="Glycosyltransferase subfamily 4-like N-terminal" evidence="2">
    <location>
        <begin position="14"/>
        <end position="152"/>
    </location>
</feature>
<evidence type="ECO:0000313" key="3">
    <source>
        <dbReference type="EMBL" id="MBS3059657.1"/>
    </source>
</evidence>
<organism evidence="3 4">
    <name type="scientific">Candidatus Iainarchaeum sp</name>
    <dbReference type="NCBI Taxonomy" id="3101447"/>
    <lineage>
        <taxon>Archaea</taxon>
        <taxon>Candidatus Iainarchaeota</taxon>
        <taxon>Candidatus Iainarchaeia</taxon>
        <taxon>Candidatus Iainarchaeales</taxon>
        <taxon>Candidatus Iainarchaeaceae</taxon>
        <taxon>Candidatus Iainarchaeum</taxon>
    </lineage>
</organism>
<dbReference type="Proteomes" id="UP000683213">
    <property type="component" value="Unassembled WGS sequence"/>
</dbReference>
<gene>
    <name evidence="3" type="ORF">J4224_04500</name>
</gene>
<reference evidence="3" key="1">
    <citation type="submission" date="2021-03" db="EMBL/GenBank/DDBJ databases">
        <authorList>
            <person name="Jaffe A."/>
        </authorList>
    </citation>
    <scope>NUCLEOTIDE SEQUENCE</scope>
    <source>
        <strain evidence="3">RIFCSPHIGHO2_01_FULL_GW2011_AR10_43_9</strain>
    </source>
</reference>
<accession>A0A8T4KZL2</accession>
<comment type="caution">
    <text evidence="3">The sequence shown here is derived from an EMBL/GenBank/DDBJ whole genome shotgun (WGS) entry which is preliminary data.</text>
</comment>
<dbReference type="InterPro" id="IPR001296">
    <property type="entry name" value="Glyco_trans_1"/>
</dbReference>
<dbReference type="EMBL" id="JAGVWF010000064">
    <property type="protein sequence ID" value="MBS3059657.1"/>
    <property type="molecule type" value="Genomic_DNA"/>
</dbReference>
<reference evidence="3" key="2">
    <citation type="submission" date="2021-05" db="EMBL/GenBank/DDBJ databases">
        <title>Protein family content uncovers lineage relationships and bacterial pathway maintenance mechanisms in DPANN archaea.</title>
        <authorList>
            <person name="Castelle C.J."/>
            <person name="Meheust R."/>
            <person name="Jaffe A.L."/>
            <person name="Seitz K."/>
            <person name="Gong X."/>
            <person name="Baker B.J."/>
            <person name="Banfield J.F."/>
        </authorList>
    </citation>
    <scope>NUCLEOTIDE SEQUENCE</scope>
    <source>
        <strain evidence="3">RIFCSPHIGHO2_01_FULL_GW2011_AR10_43_9</strain>
    </source>
</reference>
<dbReference type="GO" id="GO:0016757">
    <property type="term" value="F:glycosyltransferase activity"/>
    <property type="evidence" value="ECO:0007669"/>
    <property type="project" value="InterPro"/>
</dbReference>
<dbReference type="InterPro" id="IPR050194">
    <property type="entry name" value="Glycosyltransferase_grp1"/>
</dbReference>
<dbReference type="PANTHER" id="PTHR45947">
    <property type="entry name" value="SULFOQUINOVOSYL TRANSFERASE SQD2"/>
    <property type="match status" value="1"/>
</dbReference>
<protein>
    <submittedName>
        <fullName evidence="3">Glycosyltransferase family 4 protein</fullName>
    </submittedName>
</protein>
<dbReference type="CDD" id="cd03801">
    <property type="entry name" value="GT4_PimA-like"/>
    <property type="match status" value="1"/>
</dbReference>
<name>A0A8T4KZL2_9ARCH</name>
<evidence type="ECO:0000259" key="1">
    <source>
        <dbReference type="Pfam" id="PF00534"/>
    </source>
</evidence>
<dbReference type="AlphaFoldDB" id="A0A8T4KZL2"/>
<dbReference type="InterPro" id="IPR028098">
    <property type="entry name" value="Glyco_trans_4-like_N"/>
</dbReference>
<dbReference type="Gene3D" id="3.40.50.2000">
    <property type="entry name" value="Glycogen Phosphorylase B"/>
    <property type="match status" value="2"/>
</dbReference>
<proteinExistence type="predicted"/>
<dbReference type="Pfam" id="PF13439">
    <property type="entry name" value="Glyco_transf_4"/>
    <property type="match status" value="1"/>
</dbReference>
<feature type="domain" description="Glycosyl transferase family 1" evidence="1">
    <location>
        <begin position="187"/>
        <end position="366"/>
    </location>
</feature>
<dbReference type="SUPFAM" id="SSF53756">
    <property type="entry name" value="UDP-Glycosyltransferase/glycogen phosphorylase"/>
    <property type="match status" value="1"/>
</dbReference>
<evidence type="ECO:0000313" key="4">
    <source>
        <dbReference type="Proteomes" id="UP000683213"/>
    </source>
</evidence>
<evidence type="ECO:0000259" key="2">
    <source>
        <dbReference type="Pfam" id="PF13439"/>
    </source>
</evidence>